<reference evidence="1 2" key="1">
    <citation type="journal article" date="2013" name="Genome Biol.">
        <title>Draft genome of the mountain pine beetle, Dendroctonus ponderosae Hopkins, a major forest pest.</title>
        <authorList>
            <person name="Keeling C.I."/>
            <person name="Yuen M.M."/>
            <person name="Liao N.Y."/>
            <person name="Docking T.R."/>
            <person name="Chan S.K."/>
            <person name="Taylor G.A."/>
            <person name="Palmquist D.L."/>
            <person name="Jackman S.D."/>
            <person name="Nguyen A."/>
            <person name="Li M."/>
            <person name="Henderson H."/>
            <person name="Janes J.K."/>
            <person name="Zhao Y."/>
            <person name="Pandoh P."/>
            <person name="Moore R."/>
            <person name="Sperling F.A."/>
            <person name="Huber D.P."/>
            <person name="Birol I."/>
            <person name="Jones S.J."/>
            <person name="Bohlmann J."/>
        </authorList>
    </citation>
    <scope>NUCLEOTIDE SEQUENCE</scope>
</reference>
<sequence length="188" mass="21979">AYYTNLRKVGVNYKKPITRKSVTEDEENVFTVIGSVIENPNVSQNLISKSTNISQSKLSKSTPFILIKFGFAKNFMEMVLKTELSFACGWVLDKVAENEKFFENVLFRYECTFHNNGLVNRHNFHYYFVTNPRTYRVIKNQNRWSVNVWGGILGQYLIGLYFFEGHLNVSPVSHKQSLNIIRRIPFQY</sequence>
<dbReference type="PANTHER" id="PTHR47326">
    <property type="entry name" value="TRANSPOSABLE ELEMENT TC3 TRANSPOSASE-LIKE PROTEIN"/>
    <property type="match status" value="1"/>
</dbReference>
<organism evidence="1 2">
    <name type="scientific">Dendroctonus ponderosae</name>
    <name type="common">Mountain pine beetle</name>
    <dbReference type="NCBI Taxonomy" id="77166"/>
    <lineage>
        <taxon>Eukaryota</taxon>
        <taxon>Metazoa</taxon>
        <taxon>Ecdysozoa</taxon>
        <taxon>Arthropoda</taxon>
        <taxon>Hexapoda</taxon>
        <taxon>Insecta</taxon>
        <taxon>Pterygota</taxon>
        <taxon>Neoptera</taxon>
        <taxon>Endopterygota</taxon>
        <taxon>Coleoptera</taxon>
        <taxon>Polyphaga</taxon>
        <taxon>Cucujiformia</taxon>
        <taxon>Curculionidae</taxon>
        <taxon>Scolytinae</taxon>
        <taxon>Dendroctonus</taxon>
    </lineage>
</organism>
<dbReference type="GO" id="GO:0003676">
    <property type="term" value="F:nucleic acid binding"/>
    <property type="evidence" value="ECO:0007669"/>
    <property type="project" value="InterPro"/>
</dbReference>
<name>U4URL3_DENPD</name>
<proteinExistence type="predicted"/>
<dbReference type="Gene3D" id="3.30.420.10">
    <property type="entry name" value="Ribonuclease H-like superfamily/Ribonuclease H"/>
    <property type="match status" value="1"/>
</dbReference>
<accession>U4URL3</accession>
<protein>
    <submittedName>
        <fullName evidence="1">Uncharacterized protein</fullName>
    </submittedName>
</protein>
<dbReference type="Proteomes" id="UP000030742">
    <property type="component" value="Unassembled WGS sequence"/>
</dbReference>
<feature type="non-terminal residue" evidence="1">
    <location>
        <position position="1"/>
    </location>
</feature>
<evidence type="ECO:0000313" key="2">
    <source>
        <dbReference type="Proteomes" id="UP000030742"/>
    </source>
</evidence>
<dbReference type="AlphaFoldDB" id="U4URL3"/>
<dbReference type="InterPro" id="IPR036397">
    <property type="entry name" value="RNaseH_sf"/>
</dbReference>
<evidence type="ECO:0000313" key="1">
    <source>
        <dbReference type="EMBL" id="ERL95747.1"/>
    </source>
</evidence>
<feature type="non-terminal residue" evidence="1">
    <location>
        <position position="188"/>
    </location>
</feature>
<dbReference type="PANTHER" id="PTHR47326:SF1">
    <property type="entry name" value="HTH PSQ-TYPE DOMAIN-CONTAINING PROTEIN"/>
    <property type="match status" value="1"/>
</dbReference>
<gene>
    <name evidence="1" type="ORF">D910_00207</name>
</gene>
<dbReference type="EMBL" id="KI207872">
    <property type="protein sequence ID" value="ERL95747.1"/>
    <property type="molecule type" value="Genomic_DNA"/>
</dbReference>